<dbReference type="InterPro" id="IPR029033">
    <property type="entry name" value="His_PPase_superfam"/>
</dbReference>
<evidence type="ECO:0000313" key="1">
    <source>
        <dbReference type="EMBL" id="MQL73157.1"/>
    </source>
</evidence>
<evidence type="ECO:0008006" key="3">
    <source>
        <dbReference type="Google" id="ProtNLM"/>
    </source>
</evidence>
<accession>A0A843TT76</accession>
<protein>
    <recommendedName>
        <fullName evidence="3">Phosphoglycerate mutase family protein</fullName>
    </recommendedName>
</protein>
<dbReference type="PANTHER" id="PTHR16469">
    <property type="entry name" value="UBIQUITIN-ASSOCIATED AND SH3 DOMAIN-CONTAINING BA-RELATED"/>
    <property type="match status" value="1"/>
</dbReference>
<gene>
    <name evidence="1" type="ORF">Taro_005504</name>
</gene>
<dbReference type="EMBL" id="NMUH01000155">
    <property type="protein sequence ID" value="MQL73157.1"/>
    <property type="molecule type" value="Genomic_DNA"/>
</dbReference>
<sequence>MFPLMVAYSVSSPPSHLVVGTMALVGGDVYHQTLLLLLWELKEVSIEFGLCEIISKQTIRIRPKDGTPWFPNVSALEALLPTAMIDHSVDCIYQELPPWEETLNGARERYRYVILALADKYPNENLLLVTHGEGVGVSVTAFMEETEIDDVEFCAYSQLQRKICLKDSRVPTAEPFTVLTDIGGSTGIRFSKILT</sequence>
<organism evidence="1 2">
    <name type="scientific">Colocasia esculenta</name>
    <name type="common">Wild taro</name>
    <name type="synonym">Arum esculentum</name>
    <dbReference type="NCBI Taxonomy" id="4460"/>
    <lineage>
        <taxon>Eukaryota</taxon>
        <taxon>Viridiplantae</taxon>
        <taxon>Streptophyta</taxon>
        <taxon>Embryophyta</taxon>
        <taxon>Tracheophyta</taxon>
        <taxon>Spermatophyta</taxon>
        <taxon>Magnoliopsida</taxon>
        <taxon>Liliopsida</taxon>
        <taxon>Araceae</taxon>
        <taxon>Aroideae</taxon>
        <taxon>Colocasieae</taxon>
        <taxon>Colocasia</taxon>
    </lineage>
</organism>
<keyword evidence="2" id="KW-1185">Reference proteome</keyword>
<dbReference type="SUPFAM" id="SSF53254">
    <property type="entry name" value="Phosphoglycerate mutase-like"/>
    <property type="match status" value="1"/>
</dbReference>
<evidence type="ECO:0000313" key="2">
    <source>
        <dbReference type="Proteomes" id="UP000652761"/>
    </source>
</evidence>
<reference evidence="1" key="1">
    <citation type="submission" date="2017-07" db="EMBL/GenBank/DDBJ databases">
        <title>Taro Niue Genome Assembly and Annotation.</title>
        <authorList>
            <person name="Atibalentja N."/>
            <person name="Keating K."/>
            <person name="Fields C.J."/>
        </authorList>
    </citation>
    <scope>NUCLEOTIDE SEQUENCE</scope>
    <source>
        <strain evidence="1">Niue_2</strain>
        <tissue evidence="1">Leaf</tissue>
    </source>
</reference>
<dbReference type="Gene3D" id="3.40.50.1240">
    <property type="entry name" value="Phosphoglycerate mutase-like"/>
    <property type="match status" value="1"/>
</dbReference>
<proteinExistence type="predicted"/>
<comment type="caution">
    <text evidence="1">The sequence shown here is derived from an EMBL/GenBank/DDBJ whole genome shotgun (WGS) entry which is preliminary data.</text>
</comment>
<dbReference type="PANTHER" id="PTHR16469:SF27">
    <property type="entry name" value="UBIQUITIN-ASSOCIATED AND SH3 DOMAIN-CONTAINING BA-RELATED"/>
    <property type="match status" value="1"/>
</dbReference>
<dbReference type="AlphaFoldDB" id="A0A843TT76"/>
<dbReference type="Proteomes" id="UP000652761">
    <property type="component" value="Unassembled WGS sequence"/>
</dbReference>
<dbReference type="InterPro" id="IPR051710">
    <property type="entry name" value="Phosphatase_SH3-domain"/>
</dbReference>
<name>A0A843TT76_COLES</name>
<dbReference type="OrthoDB" id="414418at2759"/>